<dbReference type="Pfam" id="PF13561">
    <property type="entry name" value="adh_short_C2"/>
    <property type="match status" value="1"/>
</dbReference>
<dbReference type="NCBIfam" id="NF005559">
    <property type="entry name" value="PRK07231.1"/>
    <property type="match status" value="1"/>
</dbReference>
<keyword evidence="2" id="KW-0560">Oxidoreductase</keyword>
<evidence type="ECO:0000256" key="2">
    <source>
        <dbReference type="ARBA" id="ARBA00023002"/>
    </source>
</evidence>
<dbReference type="PANTHER" id="PTHR24321">
    <property type="entry name" value="DEHYDROGENASES, SHORT CHAIN"/>
    <property type="match status" value="1"/>
</dbReference>
<dbReference type="EMBL" id="SMOD01000018">
    <property type="protein sequence ID" value="TDG05797.1"/>
    <property type="molecule type" value="Genomic_DNA"/>
</dbReference>
<dbReference type="InterPro" id="IPR057326">
    <property type="entry name" value="KR_dom"/>
</dbReference>
<gene>
    <name evidence="4" type="ORF">E1N52_23000</name>
</gene>
<dbReference type="InterPro" id="IPR036291">
    <property type="entry name" value="NAD(P)-bd_dom_sf"/>
</dbReference>
<dbReference type="FunFam" id="3.40.50.720:FF:000084">
    <property type="entry name" value="Short-chain dehydrogenase reductase"/>
    <property type="match status" value="1"/>
</dbReference>
<dbReference type="PRINTS" id="PR00080">
    <property type="entry name" value="SDRFAMILY"/>
</dbReference>
<evidence type="ECO:0000256" key="1">
    <source>
        <dbReference type="ARBA" id="ARBA00006484"/>
    </source>
</evidence>
<dbReference type="SUPFAM" id="SSF51735">
    <property type="entry name" value="NAD(P)-binding Rossmann-fold domains"/>
    <property type="match status" value="1"/>
</dbReference>
<sequence length="263" mass="27200">MNHSFSFDFTSRVAIVTGGGSGIGKEVAARLVKGGARVVIGGRDQAKLREAAAQIDASGANVRIHAGDIALPATATALVDLATEAFGGVDILINNAGIFRPKAFLDVTETEYDGFLDTILKGKFFMAQAAAKAMLKRGGGAIVQTGSLWALQAIGATPSAAYSAANAGVHALTRNLAIELASSNIRINTVAPGVVETPVYRTFMTEEEVSRTLPGFNAFHPLGRNGQPADVAEAMLFLASPHASWITGTVLPVDGGVMAGRHA</sequence>
<dbReference type="GO" id="GO:0016491">
    <property type="term" value="F:oxidoreductase activity"/>
    <property type="evidence" value="ECO:0007669"/>
    <property type="project" value="UniProtKB-KW"/>
</dbReference>
<dbReference type="CDD" id="cd05233">
    <property type="entry name" value="SDR_c"/>
    <property type="match status" value="1"/>
</dbReference>
<dbReference type="Gene3D" id="3.40.50.720">
    <property type="entry name" value="NAD(P)-binding Rossmann-like Domain"/>
    <property type="match status" value="1"/>
</dbReference>
<protein>
    <submittedName>
        <fullName evidence="4">SDR family oxidoreductase</fullName>
    </submittedName>
</protein>
<evidence type="ECO:0000313" key="4">
    <source>
        <dbReference type="EMBL" id="TDG05797.1"/>
    </source>
</evidence>
<dbReference type="Proteomes" id="UP000295606">
    <property type="component" value="Unassembled WGS sequence"/>
</dbReference>
<reference evidence="4 5" key="1">
    <citation type="submission" date="2019-03" db="EMBL/GenBank/DDBJ databases">
        <title>Paraburkholderia sp. isolated from native Mimosa gymnas in Guartela State Park, Brazil.</title>
        <authorList>
            <person name="Paulitsch F."/>
            <person name="Hungria M."/>
            <person name="Delamuta J.R.M."/>
            <person name="Ribeiro R.A."/>
            <person name="Dall'Agnol R."/>
            <person name="Silva J.S.B."/>
        </authorList>
    </citation>
    <scope>NUCLEOTIDE SEQUENCE [LARGE SCALE GENOMIC DNA]</scope>
    <source>
        <strain evidence="4 5">CNPSo 3008</strain>
    </source>
</reference>
<accession>A0A4R5L9S8</accession>
<proteinExistence type="inferred from homology"/>
<dbReference type="SMART" id="SM00822">
    <property type="entry name" value="PKS_KR"/>
    <property type="match status" value="1"/>
</dbReference>
<dbReference type="InterPro" id="IPR002347">
    <property type="entry name" value="SDR_fam"/>
</dbReference>
<dbReference type="RefSeq" id="WP_133185038.1">
    <property type="nucleotide sequence ID" value="NZ_SMOD01000018.1"/>
</dbReference>
<comment type="caution">
    <text evidence="4">The sequence shown here is derived from an EMBL/GenBank/DDBJ whole genome shotgun (WGS) entry which is preliminary data.</text>
</comment>
<dbReference type="PANTHER" id="PTHR24321:SF14">
    <property type="entry name" value="SHORT-CHAIN TYPE DEHYDROGENASE_REDUCTASE BLR2146-RELATED"/>
    <property type="match status" value="1"/>
</dbReference>
<comment type="similarity">
    <text evidence="1">Belongs to the short-chain dehydrogenases/reductases (SDR) family.</text>
</comment>
<evidence type="ECO:0000259" key="3">
    <source>
        <dbReference type="SMART" id="SM00822"/>
    </source>
</evidence>
<name>A0A4R5L9S8_9BURK</name>
<dbReference type="OrthoDB" id="9806974at2"/>
<dbReference type="PRINTS" id="PR00081">
    <property type="entry name" value="GDHRDH"/>
</dbReference>
<organism evidence="4 5">
    <name type="scientific">Paraburkholderia guartelaensis</name>
    <dbReference type="NCBI Taxonomy" id="2546446"/>
    <lineage>
        <taxon>Bacteria</taxon>
        <taxon>Pseudomonadati</taxon>
        <taxon>Pseudomonadota</taxon>
        <taxon>Betaproteobacteria</taxon>
        <taxon>Burkholderiales</taxon>
        <taxon>Burkholderiaceae</taxon>
        <taxon>Paraburkholderia</taxon>
    </lineage>
</organism>
<dbReference type="AlphaFoldDB" id="A0A4R5L9S8"/>
<feature type="domain" description="Ketoreductase" evidence="3">
    <location>
        <begin position="12"/>
        <end position="184"/>
    </location>
</feature>
<evidence type="ECO:0000313" key="5">
    <source>
        <dbReference type="Proteomes" id="UP000295606"/>
    </source>
</evidence>